<reference evidence="1" key="2">
    <citation type="submission" date="2021-04" db="EMBL/GenBank/DDBJ databases">
        <authorList>
            <person name="Gilroy R."/>
        </authorList>
    </citation>
    <scope>NUCLEOTIDE SEQUENCE</scope>
    <source>
        <strain evidence="1">3204</strain>
    </source>
</reference>
<gene>
    <name evidence="1" type="ORF">H9820_08885</name>
</gene>
<evidence type="ECO:0008006" key="3">
    <source>
        <dbReference type="Google" id="ProtNLM"/>
    </source>
</evidence>
<name>A0A9D1ZMN1_9LACO</name>
<dbReference type="Proteomes" id="UP000824013">
    <property type="component" value="Unassembled WGS sequence"/>
</dbReference>
<dbReference type="AlphaFoldDB" id="A0A9D1ZMN1"/>
<accession>A0A9D1ZMN1</accession>
<evidence type="ECO:0000313" key="1">
    <source>
        <dbReference type="EMBL" id="HIY93036.1"/>
    </source>
</evidence>
<evidence type="ECO:0000313" key="2">
    <source>
        <dbReference type="Proteomes" id="UP000824013"/>
    </source>
</evidence>
<comment type="caution">
    <text evidence="1">The sequence shown here is derived from an EMBL/GenBank/DDBJ whole genome shotgun (WGS) entry which is preliminary data.</text>
</comment>
<organism evidence="1 2">
    <name type="scientific">Candidatus Companilactobacillus pullicola</name>
    <dbReference type="NCBI Taxonomy" id="2838523"/>
    <lineage>
        <taxon>Bacteria</taxon>
        <taxon>Bacillati</taxon>
        <taxon>Bacillota</taxon>
        <taxon>Bacilli</taxon>
        <taxon>Lactobacillales</taxon>
        <taxon>Lactobacillaceae</taxon>
        <taxon>Companilactobacillus</taxon>
    </lineage>
</organism>
<dbReference type="EMBL" id="DXCM01000065">
    <property type="protein sequence ID" value="HIY93036.1"/>
    <property type="molecule type" value="Genomic_DNA"/>
</dbReference>
<proteinExistence type="predicted"/>
<sequence length="397" mass="45583">MYIGYDMDKITPNVGVQMEGYTPRYSDSVHDDLFESVLYVENKFKLLLISLDIVALPGFRVDRIKRLITEKYDIDSSQVIIAAIHTHSGPTVTDLLIDNPKIDTNYWQLIMDKVVVSVGKAIAKKREASATMSISKVNHLAYGNRNIKDAPFNDEIIELKFWRNGKIINSLLSIATHPTVMNVNNKSLTSDLIGQIRQNYQKETGIVPIIFLADCGDTSTRFTRKESTFEEVRRIANLITSSLNNDKFVDEKLTDISIKSVKYSCNYDPITSPEANKLWLKIKSDFEIDKNKKGILDTYKHIRYYGHTHFTTSAYIYEFPELRIVTYPGELVHDLGQRIRNVDSKKTILITLANDYRGYSVDKQEFGKYFESYNSVFLKGMADEFVDKICQKIKNDK</sequence>
<protein>
    <recommendedName>
        <fullName evidence="3">Neutral/alkaline non-lysosomal ceramidase N-terminal domain-containing protein</fullName>
    </recommendedName>
</protein>
<reference evidence="1" key="1">
    <citation type="journal article" date="2021" name="PeerJ">
        <title>Extensive microbial diversity within the chicken gut microbiome revealed by metagenomics and culture.</title>
        <authorList>
            <person name="Gilroy R."/>
            <person name="Ravi A."/>
            <person name="Getino M."/>
            <person name="Pursley I."/>
            <person name="Horton D.L."/>
            <person name="Alikhan N.F."/>
            <person name="Baker D."/>
            <person name="Gharbi K."/>
            <person name="Hall N."/>
            <person name="Watson M."/>
            <person name="Adriaenssens E.M."/>
            <person name="Foster-Nyarko E."/>
            <person name="Jarju S."/>
            <person name="Secka A."/>
            <person name="Antonio M."/>
            <person name="Oren A."/>
            <person name="Chaudhuri R.R."/>
            <person name="La Ragione R."/>
            <person name="Hildebrand F."/>
            <person name="Pallen M.J."/>
        </authorList>
    </citation>
    <scope>NUCLEOTIDE SEQUENCE</scope>
    <source>
        <strain evidence="1">3204</strain>
    </source>
</reference>